<protein>
    <recommendedName>
        <fullName evidence="4">D-aminoacyl-tRNA deacylase</fullName>
        <shortName evidence="4">DTD</shortName>
        <ecNumber evidence="4">3.1.1.96</ecNumber>
    </recommendedName>
    <alternativeName>
        <fullName evidence="4">Gly-tRNA(Ala) deacylase</fullName>
        <ecNumber evidence="4">3.1.1.-</ecNumber>
    </alternativeName>
</protein>
<dbReference type="Proteomes" id="UP000001551">
    <property type="component" value="Chromosome"/>
</dbReference>
<keyword evidence="6" id="KW-1185">Reference proteome</keyword>
<dbReference type="InterPro" id="IPR023509">
    <property type="entry name" value="DTD-like_sf"/>
</dbReference>
<dbReference type="EC" id="3.1.1.96" evidence="4"/>
<dbReference type="AlphaFoldDB" id="E6U7Z4"/>
<dbReference type="HOGENOM" id="CLU_076901_1_0_9"/>
<comment type="domain">
    <text evidence="4">A Gly-cisPro motif from one monomer fits into the active site of the other monomer to allow specific chiral rejection of L-amino acids.</text>
</comment>
<dbReference type="EMBL" id="CP002400">
    <property type="protein sequence ID" value="ADU25926.1"/>
    <property type="molecule type" value="Genomic_DNA"/>
</dbReference>
<organism evidence="5 6">
    <name type="scientific">Ethanoligenens harbinense (strain DSM 18485 / JCM 12961 / CGMCC 1.5033 / YUAN-3)</name>
    <dbReference type="NCBI Taxonomy" id="663278"/>
    <lineage>
        <taxon>Bacteria</taxon>
        <taxon>Bacillati</taxon>
        <taxon>Bacillota</taxon>
        <taxon>Clostridia</taxon>
        <taxon>Eubacteriales</taxon>
        <taxon>Oscillospiraceae</taxon>
        <taxon>Ethanoligenens</taxon>
    </lineage>
</organism>
<dbReference type="HAMAP" id="MF_00518">
    <property type="entry name" value="Deacylase_Dtd"/>
    <property type="match status" value="1"/>
</dbReference>
<dbReference type="GO" id="GO:0106026">
    <property type="term" value="F:Gly-tRNA(Ala) deacylase activity"/>
    <property type="evidence" value="ECO:0007669"/>
    <property type="project" value="UniProtKB-UniRule"/>
</dbReference>
<keyword evidence="3 4" id="KW-0378">Hydrolase</keyword>
<dbReference type="GO" id="GO:0005737">
    <property type="term" value="C:cytoplasm"/>
    <property type="evidence" value="ECO:0007669"/>
    <property type="project" value="UniProtKB-SubCell"/>
</dbReference>
<dbReference type="EC" id="3.1.1.-" evidence="4"/>
<evidence type="ECO:0000313" key="5">
    <source>
        <dbReference type="EMBL" id="ADU25926.1"/>
    </source>
</evidence>
<dbReference type="PANTHER" id="PTHR10472">
    <property type="entry name" value="D-TYROSYL-TRNA TYR DEACYLASE"/>
    <property type="match status" value="1"/>
</dbReference>
<dbReference type="KEGG" id="eha:Ethha_0340"/>
<comment type="subcellular location">
    <subcellularLocation>
        <location evidence="4">Cytoplasm</location>
    </subcellularLocation>
</comment>
<comment type="function">
    <text evidence="4">An aminoacyl-tRNA editing enzyme that deacylates mischarged D-aminoacyl-tRNAs. Also deacylates mischarged glycyl-tRNA(Ala), protecting cells against glycine mischarging by AlaRS. Acts via tRNA-based rather than protein-based catalysis; rejects L-amino acids rather than detecting D-amino acids in the active site. By recycling D-aminoacyl-tRNA to D-amino acids and free tRNA molecules, this enzyme counteracts the toxicity associated with the formation of D-aminoacyl-tRNA entities in vivo and helps enforce protein L-homochirality.</text>
</comment>
<dbReference type="GO" id="GO:0051500">
    <property type="term" value="F:D-tyrosyl-tRNA(Tyr) deacylase activity"/>
    <property type="evidence" value="ECO:0007669"/>
    <property type="project" value="TreeGrafter"/>
</dbReference>
<evidence type="ECO:0000256" key="2">
    <source>
        <dbReference type="ARBA" id="ARBA00022555"/>
    </source>
</evidence>
<comment type="catalytic activity">
    <reaction evidence="4">
        <text>glycyl-tRNA(Ala) + H2O = tRNA(Ala) + glycine + H(+)</text>
        <dbReference type="Rhea" id="RHEA:53744"/>
        <dbReference type="Rhea" id="RHEA-COMP:9657"/>
        <dbReference type="Rhea" id="RHEA-COMP:13640"/>
        <dbReference type="ChEBI" id="CHEBI:15377"/>
        <dbReference type="ChEBI" id="CHEBI:15378"/>
        <dbReference type="ChEBI" id="CHEBI:57305"/>
        <dbReference type="ChEBI" id="CHEBI:78442"/>
        <dbReference type="ChEBI" id="CHEBI:78522"/>
    </reaction>
</comment>
<dbReference type="InterPro" id="IPR003732">
    <property type="entry name" value="Daa-tRNA_deacyls_DTD"/>
</dbReference>
<evidence type="ECO:0000313" key="6">
    <source>
        <dbReference type="Proteomes" id="UP000001551"/>
    </source>
</evidence>
<evidence type="ECO:0000256" key="3">
    <source>
        <dbReference type="ARBA" id="ARBA00022801"/>
    </source>
</evidence>
<dbReference type="Pfam" id="PF02580">
    <property type="entry name" value="Tyr_Deacylase"/>
    <property type="match status" value="1"/>
</dbReference>
<gene>
    <name evidence="4" type="primary">dtd</name>
    <name evidence="5" type="ordered locus">Ethha_0340</name>
</gene>
<keyword evidence="4" id="KW-0694">RNA-binding</keyword>
<comment type="similarity">
    <text evidence="1 4">Belongs to the DTD family.</text>
</comment>
<dbReference type="SUPFAM" id="SSF69500">
    <property type="entry name" value="DTD-like"/>
    <property type="match status" value="1"/>
</dbReference>
<accession>E6U7Z4</accession>
<evidence type="ECO:0000256" key="1">
    <source>
        <dbReference type="ARBA" id="ARBA00009673"/>
    </source>
</evidence>
<dbReference type="FunFam" id="3.50.80.10:FF:000001">
    <property type="entry name" value="D-aminoacyl-tRNA deacylase"/>
    <property type="match status" value="1"/>
</dbReference>
<dbReference type="GO" id="GO:0019478">
    <property type="term" value="P:D-amino acid catabolic process"/>
    <property type="evidence" value="ECO:0007669"/>
    <property type="project" value="UniProtKB-UniRule"/>
</dbReference>
<dbReference type="Gene3D" id="3.50.80.10">
    <property type="entry name" value="D-tyrosyl-tRNA(Tyr) deacylase"/>
    <property type="match status" value="1"/>
</dbReference>
<dbReference type="GO" id="GO:0043908">
    <property type="term" value="F:Ser(Gly)-tRNA(Ala) hydrolase activity"/>
    <property type="evidence" value="ECO:0007669"/>
    <property type="project" value="UniProtKB-UniRule"/>
</dbReference>
<dbReference type="GO" id="GO:0000049">
    <property type="term" value="F:tRNA binding"/>
    <property type="evidence" value="ECO:0007669"/>
    <property type="project" value="UniProtKB-UniRule"/>
</dbReference>
<name>E6U7Z4_ETHHY</name>
<comment type="subunit">
    <text evidence="4">Homodimer.</text>
</comment>
<comment type="catalytic activity">
    <reaction evidence="4">
        <text>a D-aminoacyl-tRNA + H2O = a tRNA + a D-alpha-amino acid + H(+)</text>
        <dbReference type="Rhea" id="RHEA:13953"/>
        <dbReference type="Rhea" id="RHEA-COMP:10123"/>
        <dbReference type="Rhea" id="RHEA-COMP:10124"/>
        <dbReference type="ChEBI" id="CHEBI:15377"/>
        <dbReference type="ChEBI" id="CHEBI:15378"/>
        <dbReference type="ChEBI" id="CHEBI:59871"/>
        <dbReference type="ChEBI" id="CHEBI:78442"/>
        <dbReference type="ChEBI" id="CHEBI:79333"/>
        <dbReference type="EC" id="3.1.1.96"/>
    </reaction>
</comment>
<keyword evidence="4" id="KW-0963">Cytoplasm</keyword>
<dbReference type="RefSeq" id="WP_013484307.1">
    <property type="nucleotide sequence ID" value="NC_014828.1"/>
</dbReference>
<proteinExistence type="inferred from homology"/>
<feature type="short sequence motif" description="Gly-cisPro motif, important for rejection of L-amino acids" evidence="4">
    <location>
        <begin position="141"/>
        <end position="142"/>
    </location>
</feature>
<dbReference type="NCBIfam" id="TIGR00256">
    <property type="entry name" value="D-aminoacyl-tRNA deacylase"/>
    <property type="match status" value="1"/>
</dbReference>
<dbReference type="eggNOG" id="COG1490">
    <property type="taxonomic scope" value="Bacteria"/>
</dbReference>
<evidence type="ECO:0000256" key="4">
    <source>
        <dbReference type="HAMAP-Rule" id="MF_00518"/>
    </source>
</evidence>
<reference evidence="5 6" key="1">
    <citation type="submission" date="2010-12" db="EMBL/GenBank/DDBJ databases">
        <title>Complete sequence of Ethanoligenens harbinense YUAN-3.</title>
        <authorList>
            <person name="Lucas S."/>
            <person name="Copeland A."/>
            <person name="Lapidus A."/>
            <person name="Cheng J.-F."/>
            <person name="Bruce D."/>
            <person name="Goodwin L."/>
            <person name="Pitluck S."/>
            <person name="Chertkov O."/>
            <person name="Misra M."/>
            <person name="Detter J.C."/>
            <person name="Han C."/>
            <person name="Tapia R."/>
            <person name="Land M."/>
            <person name="Hauser L."/>
            <person name="Jeffries C."/>
            <person name="Kyrpides N."/>
            <person name="Ivanova N."/>
            <person name="Mikhailova N."/>
            <person name="Wang A."/>
            <person name="Mouttaki H."/>
            <person name="He Z."/>
            <person name="Zhou J."/>
            <person name="Hemme C.L."/>
            <person name="Woyke T."/>
        </authorList>
    </citation>
    <scope>NUCLEOTIDE SEQUENCE [LARGE SCALE GENOMIC DNA]</scope>
    <source>
        <strain evidence="6">DSM 18485 / JCM 12961 / CGMCC 1.5033 / YUAN-3</strain>
    </source>
</reference>
<dbReference type="STRING" id="663278.Ethha_0340"/>
<sequence>MRAVIQRVRHACVRVDGQVTGQIGTGLFVLLGVEQADTLKDAQALATKTAGLRIFSDESGKMCLGASDVGGGFLVVSNFTLYGDCRKGRRPDFTRAAGAAQAQALYRAFVQALCEACAPAGLPVETGLFGADMRIEMDGDGPVTLVLDTAEWR</sequence>
<dbReference type="PANTHER" id="PTHR10472:SF5">
    <property type="entry name" value="D-AMINOACYL-TRNA DEACYLASE 1"/>
    <property type="match status" value="1"/>
</dbReference>
<keyword evidence="2 4" id="KW-0820">tRNA-binding</keyword>